<organism evidence="2 3">
    <name type="scientific">Prosthecochloris ethylica</name>
    <dbReference type="NCBI Taxonomy" id="2743976"/>
    <lineage>
        <taxon>Bacteria</taxon>
        <taxon>Pseudomonadati</taxon>
        <taxon>Chlorobiota</taxon>
        <taxon>Chlorobiia</taxon>
        <taxon>Chlorobiales</taxon>
        <taxon>Chlorobiaceae</taxon>
        <taxon>Prosthecochloris</taxon>
    </lineage>
</organism>
<keyword evidence="1" id="KW-0175">Coiled coil</keyword>
<comment type="caution">
    <text evidence="2">The sequence shown here is derived from an EMBL/GenBank/DDBJ whole genome shotgun (WGS) entry which is preliminary data.</text>
</comment>
<dbReference type="SUPFAM" id="SSF58113">
    <property type="entry name" value="Apolipoprotein A-I"/>
    <property type="match status" value="1"/>
</dbReference>
<feature type="coiled-coil region" evidence="1">
    <location>
        <begin position="8"/>
        <end position="64"/>
    </location>
</feature>
<evidence type="ECO:0008006" key="4">
    <source>
        <dbReference type="Google" id="ProtNLM"/>
    </source>
</evidence>
<dbReference type="Gene3D" id="1.20.120.20">
    <property type="entry name" value="Apolipoprotein"/>
    <property type="match status" value="1"/>
</dbReference>
<dbReference type="RefSeq" id="WP_175187052.1">
    <property type="nucleotide sequence ID" value="NZ_JABVZQ010000003.1"/>
</dbReference>
<keyword evidence="3" id="KW-1185">Reference proteome</keyword>
<dbReference type="EMBL" id="JADGII010000011">
    <property type="protein sequence ID" value="MBF0637061.1"/>
    <property type="molecule type" value="Genomic_DNA"/>
</dbReference>
<proteinExistence type="predicted"/>
<evidence type="ECO:0000256" key="1">
    <source>
        <dbReference type="SAM" id="Coils"/>
    </source>
</evidence>
<gene>
    <name evidence="2" type="ORF">INT08_07755</name>
</gene>
<reference evidence="2 3" key="1">
    <citation type="journal article" date="2020" name="Microorganisms">
        <title>Simultaneous Genome Sequencing of Prosthecochloris ethylica and Desulfuromonas acetoxidans within a Syntrophic Mixture Reveals Unique Pili and Protein Interactions.</title>
        <authorList>
            <person name="Kyndt J.A."/>
            <person name="Van Beeumen J.J."/>
            <person name="Meyer T.E."/>
        </authorList>
    </citation>
    <scope>NUCLEOTIDE SEQUENCE [LARGE SCALE GENOMIC DNA]</scope>
    <source>
        <strain evidence="2 3">N3</strain>
    </source>
</reference>
<evidence type="ECO:0000313" key="3">
    <source>
        <dbReference type="Proteomes" id="UP000619838"/>
    </source>
</evidence>
<sequence length="96" mass="11488">MSDKQDFMDRISNQLNVWEAQIDKLKAQIDEASADMKAEYYKKLDELKERREEVKKQFEEVRHSGESSWENLKNKVEKNTDDLKASFDSFINRLKQ</sequence>
<protein>
    <recommendedName>
        <fullName evidence="4">Coiled coil domain-containing protein</fullName>
    </recommendedName>
</protein>
<dbReference type="Proteomes" id="UP000619838">
    <property type="component" value="Unassembled WGS sequence"/>
</dbReference>
<evidence type="ECO:0000313" key="2">
    <source>
        <dbReference type="EMBL" id="MBF0637061.1"/>
    </source>
</evidence>
<accession>A0ABR9XTH2</accession>
<name>A0ABR9XTH2_9CHLB</name>